<feature type="signal peptide" evidence="2">
    <location>
        <begin position="1"/>
        <end position="24"/>
    </location>
</feature>
<feature type="domain" description="Reelin" evidence="3">
    <location>
        <begin position="15"/>
        <end position="182"/>
    </location>
</feature>
<evidence type="ECO:0000256" key="1">
    <source>
        <dbReference type="SAM" id="MobiDB-lite"/>
    </source>
</evidence>
<feature type="compositionally biased region" description="Polar residues" evidence="1">
    <location>
        <begin position="167"/>
        <end position="176"/>
    </location>
</feature>
<keyword evidence="2" id="KW-0732">Signal</keyword>
<dbReference type="Proteomes" id="UP000261660">
    <property type="component" value="Unplaced"/>
</dbReference>
<dbReference type="Gene3D" id="2.60.40.4060">
    <property type="entry name" value="Reeler domain"/>
    <property type="match status" value="1"/>
</dbReference>
<dbReference type="Pfam" id="PF02014">
    <property type="entry name" value="Reeler"/>
    <property type="match status" value="1"/>
</dbReference>
<reference evidence="4" key="2">
    <citation type="submission" date="2025-09" db="UniProtKB">
        <authorList>
            <consortium name="Ensembl"/>
        </authorList>
    </citation>
    <scope>IDENTIFICATION</scope>
</reference>
<dbReference type="GO" id="GO:0016020">
    <property type="term" value="C:membrane"/>
    <property type="evidence" value="ECO:0007669"/>
    <property type="project" value="TreeGrafter"/>
</dbReference>
<feature type="region of interest" description="Disordered" evidence="1">
    <location>
        <begin position="166"/>
        <end position="197"/>
    </location>
</feature>
<feature type="compositionally biased region" description="Low complexity" evidence="1">
    <location>
        <begin position="177"/>
        <end position="190"/>
    </location>
</feature>
<proteinExistence type="predicted"/>
<dbReference type="GeneTree" id="ENSGT00940000157704"/>
<sequence>MSPAGFSCLLFIAVLVCHWVPAGCYANGKVAKACHGMEPSHHARGQFSPSPYILTVNATTYGPGDQILVVLSGSTYFTGFLLQARDTPSQGSASIVGTFTLMDPKRTQLLTCNKLKVNMHIDTKVQSVVILSNITMLVFLWFSSVTVVQEFKVFWVKLPGPIINEEGFTSNPTQPGTRTTPPSLQTTTTSILPEPMTSQGCGQSKSCLLDPPGCNPKEDPLCFFLSMTTEGPKSVMFELSGPADGYVAFALSLDTWMVSKSHKVLKQSVQSLKL</sequence>
<name>A0A3Q3NM29_9LABR</name>
<keyword evidence="5" id="KW-1185">Reference proteome</keyword>
<dbReference type="PROSITE" id="PS51019">
    <property type="entry name" value="REELIN"/>
    <property type="match status" value="1"/>
</dbReference>
<dbReference type="InterPro" id="IPR002861">
    <property type="entry name" value="Reeler_dom"/>
</dbReference>
<evidence type="ECO:0000313" key="4">
    <source>
        <dbReference type="Ensembl" id="ENSLBEP00000036215.1"/>
    </source>
</evidence>
<protein>
    <recommendedName>
        <fullName evidence="3">Reelin domain-containing protein</fullName>
    </recommendedName>
</protein>
<dbReference type="Ensembl" id="ENSLBET00000037734.1">
    <property type="protein sequence ID" value="ENSLBEP00000036215.1"/>
    <property type="gene ID" value="ENSLBEG00000027119.1"/>
</dbReference>
<dbReference type="PANTHER" id="PTHR45828:SF3">
    <property type="entry name" value="FERRIC-CHELATE REDUCTASE 1"/>
    <property type="match status" value="1"/>
</dbReference>
<feature type="chain" id="PRO_5018571581" description="Reelin domain-containing protein" evidence="2">
    <location>
        <begin position="25"/>
        <end position="274"/>
    </location>
</feature>
<dbReference type="AlphaFoldDB" id="A0A3Q3NM29"/>
<dbReference type="CDD" id="cd08544">
    <property type="entry name" value="Reeler"/>
    <property type="match status" value="1"/>
</dbReference>
<accession>A0A3Q3NM29</accession>
<evidence type="ECO:0000256" key="2">
    <source>
        <dbReference type="SAM" id="SignalP"/>
    </source>
</evidence>
<dbReference type="InParanoid" id="A0A3Q3NM29"/>
<reference evidence="4" key="1">
    <citation type="submission" date="2025-08" db="UniProtKB">
        <authorList>
            <consortium name="Ensembl"/>
        </authorList>
    </citation>
    <scope>IDENTIFICATION</scope>
</reference>
<dbReference type="PANTHER" id="PTHR45828">
    <property type="entry name" value="CYTOCHROME B561/FERRIC REDUCTASE TRANSMEMBRANE"/>
    <property type="match status" value="1"/>
</dbReference>
<organism evidence="4 5">
    <name type="scientific">Labrus bergylta</name>
    <name type="common">ballan wrasse</name>
    <dbReference type="NCBI Taxonomy" id="56723"/>
    <lineage>
        <taxon>Eukaryota</taxon>
        <taxon>Metazoa</taxon>
        <taxon>Chordata</taxon>
        <taxon>Craniata</taxon>
        <taxon>Vertebrata</taxon>
        <taxon>Euteleostomi</taxon>
        <taxon>Actinopterygii</taxon>
        <taxon>Neopterygii</taxon>
        <taxon>Teleostei</taxon>
        <taxon>Neoteleostei</taxon>
        <taxon>Acanthomorphata</taxon>
        <taxon>Eupercaria</taxon>
        <taxon>Labriformes</taxon>
        <taxon>Labridae</taxon>
        <taxon>Labrus</taxon>
    </lineage>
</organism>
<evidence type="ECO:0000313" key="5">
    <source>
        <dbReference type="Proteomes" id="UP000261660"/>
    </source>
</evidence>
<dbReference type="STRING" id="56723.ENSLBEP00000036215"/>
<dbReference type="InterPro" id="IPR051237">
    <property type="entry name" value="Ferric-chelate_Red/DefProt"/>
</dbReference>
<evidence type="ECO:0000259" key="3">
    <source>
        <dbReference type="PROSITE" id="PS51019"/>
    </source>
</evidence>
<dbReference type="InterPro" id="IPR042307">
    <property type="entry name" value="Reeler_sf"/>
</dbReference>